<organism evidence="8 9">
    <name type="scientific">Polyplax serrata</name>
    <name type="common">Common mouse louse</name>
    <dbReference type="NCBI Taxonomy" id="468196"/>
    <lineage>
        <taxon>Eukaryota</taxon>
        <taxon>Metazoa</taxon>
        <taxon>Ecdysozoa</taxon>
        <taxon>Arthropoda</taxon>
        <taxon>Hexapoda</taxon>
        <taxon>Insecta</taxon>
        <taxon>Pterygota</taxon>
        <taxon>Neoptera</taxon>
        <taxon>Paraneoptera</taxon>
        <taxon>Psocodea</taxon>
        <taxon>Troctomorpha</taxon>
        <taxon>Phthiraptera</taxon>
        <taxon>Anoplura</taxon>
        <taxon>Polyplacidae</taxon>
        <taxon>Polyplax</taxon>
    </lineage>
</organism>
<evidence type="ECO:0000256" key="3">
    <source>
        <dbReference type="ARBA" id="ARBA00009205"/>
    </source>
</evidence>
<dbReference type="EMBL" id="JAWJWE010000001">
    <property type="protein sequence ID" value="KAK6644521.1"/>
    <property type="molecule type" value="Genomic_DNA"/>
</dbReference>
<evidence type="ECO:0000256" key="7">
    <source>
        <dbReference type="ARBA" id="ARBA00023273"/>
    </source>
</evidence>
<sequence>MLSVSMETVTCVEMEPKYNFTHLKSKNFSVLNEKSALDYFLKWSLKGQIKLTTFCFNEAFLVHQRKDFIDNFFHDAVVVSVLNSLLPNWPFNRENIVKIDAQTVPCTVSSMSFFDRIQNERNKIVRGEGNIRQCLDDVIDGFLVSDELRKMLIDEESDNFGLFLEGDRNEFIFHIFRFLVLGGKWCQYEDKINPYLELTKMLYKNLVRVEKNPESKQIEIRSICEKVCLIGKNNFPIFPMDSDHLQNFVYLIIDPVYRQVTVFAHEYGGQF</sequence>
<dbReference type="InterPro" id="IPR029416">
    <property type="entry name" value="CFAP300"/>
</dbReference>
<name>A0AAN8SGU2_POLSC</name>
<keyword evidence="5" id="KW-0963">Cytoplasm</keyword>
<keyword evidence="6" id="KW-0206">Cytoskeleton</keyword>
<evidence type="ECO:0000313" key="8">
    <source>
        <dbReference type="EMBL" id="KAK6644521.1"/>
    </source>
</evidence>
<evidence type="ECO:0000256" key="2">
    <source>
        <dbReference type="ARBA" id="ARBA00004430"/>
    </source>
</evidence>
<dbReference type="GO" id="GO:0005930">
    <property type="term" value="C:axoneme"/>
    <property type="evidence" value="ECO:0007669"/>
    <property type="project" value="UniProtKB-SubCell"/>
</dbReference>
<dbReference type="PANTHER" id="PTHR31078">
    <property type="entry name" value="CILIA- AND FLAGELLA-ASSOCIATED PROTEIN 300"/>
    <property type="match status" value="1"/>
</dbReference>
<evidence type="ECO:0000256" key="6">
    <source>
        <dbReference type="ARBA" id="ARBA00023212"/>
    </source>
</evidence>
<proteinExistence type="inferred from homology"/>
<dbReference type="Proteomes" id="UP001372834">
    <property type="component" value="Unassembled WGS sequence"/>
</dbReference>
<dbReference type="AlphaFoldDB" id="A0AAN8SGU2"/>
<reference evidence="8 9" key="1">
    <citation type="submission" date="2023-10" db="EMBL/GenBank/DDBJ databases">
        <title>Genomes of two closely related lineages of the louse Polyplax serrata with different host specificities.</title>
        <authorList>
            <person name="Martinu J."/>
            <person name="Tarabai H."/>
            <person name="Stefka J."/>
            <person name="Hypsa V."/>
        </authorList>
    </citation>
    <scope>NUCLEOTIDE SEQUENCE [LARGE SCALE GENOMIC DNA]</scope>
    <source>
        <strain evidence="8">HR10_N</strain>
    </source>
</reference>
<evidence type="ECO:0000256" key="4">
    <source>
        <dbReference type="ARBA" id="ARBA00022174"/>
    </source>
</evidence>
<accession>A0AAN8SGU2</accession>
<comment type="function">
    <text evidence="1">Cilium- and flagellum-specific protein that plays a role in axonemal structure organization and motility. May play a role in outer and inner dynein arm assembly.</text>
</comment>
<dbReference type="PANTHER" id="PTHR31078:SF1">
    <property type="entry name" value="CILIA- AND FLAGELLA-ASSOCIATED PROTEIN 300"/>
    <property type="match status" value="1"/>
</dbReference>
<dbReference type="Pfam" id="PF14926">
    <property type="entry name" value="CFAP300"/>
    <property type="match status" value="1"/>
</dbReference>
<comment type="caution">
    <text evidence="8">The sequence shown here is derived from an EMBL/GenBank/DDBJ whole genome shotgun (WGS) entry which is preliminary data.</text>
</comment>
<comment type="similarity">
    <text evidence="3">Belongs to the CFAP300 family.</text>
</comment>
<evidence type="ECO:0000256" key="5">
    <source>
        <dbReference type="ARBA" id="ARBA00022490"/>
    </source>
</evidence>
<comment type="subcellular location">
    <subcellularLocation>
        <location evidence="2">Cytoplasm</location>
        <location evidence="2">Cytoskeleton</location>
        <location evidence="2">Cilium axoneme</location>
    </subcellularLocation>
</comment>
<evidence type="ECO:0000256" key="1">
    <source>
        <dbReference type="ARBA" id="ARBA00002404"/>
    </source>
</evidence>
<evidence type="ECO:0000313" key="9">
    <source>
        <dbReference type="Proteomes" id="UP001372834"/>
    </source>
</evidence>
<gene>
    <name evidence="8" type="ORF">RUM43_000788</name>
</gene>
<keyword evidence="7" id="KW-0966">Cell projection</keyword>
<protein>
    <recommendedName>
        <fullName evidence="4">Cilia- and flagella-associated protein 300</fullName>
    </recommendedName>
</protein>